<evidence type="ECO:0000313" key="2">
    <source>
        <dbReference type="Proteomes" id="UP001630127"/>
    </source>
</evidence>
<dbReference type="PANTHER" id="PTHR33116">
    <property type="entry name" value="REVERSE TRANSCRIPTASE ZINC-BINDING DOMAIN-CONTAINING PROTEIN-RELATED-RELATED"/>
    <property type="match status" value="1"/>
</dbReference>
<comment type="caution">
    <text evidence="1">The sequence shown here is derived from an EMBL/GenBank/DDBJ whole genome shotgun (WGS) entry which is preliminary data.</text>
</comment>
<dbReference type="AlphaFoldDB" id="A0ABD2ZJ43"/>
<reference evidence="1 2" key="1">
    <citation type="submission" date="2024-11" db="EMBL/GenBank/DDBJ databases">
        <title>A near-complete genome assembly of Cinchona calisaya.</title>
        <authorList>
            <person name="Lian D.C."/>
            <person name="Zhao X.W."/>
            <person name="Wei L."/>
        </authorList>
    </citation>
    <scope>NUCLEOTIDE SEQUENCE [LARGE SCALE GENOMIC DNA]</scope>
    <source>
        <tissue evidence="1">Nenye</tissue>
    </source>
</reference>
<organism evidence="1 2">
    <name type="scientific">Cinchona calisaya</name>
    <dbReference type="NCBI Taxonomy" id="153742"/>
    <lineage>
        <taxon>Eukaryota</taxon>
        <taxon>Viridiplantae</taxon>
        <taxon>Streptophyta</taxon>
        <taxon>Embryophyta</taxon>
        <taxon>Tracheophyta</taxon>
        <taxon>Spermatophyta</taxon>
        <taxon>Magnoliopsida</taxon>
        <taxon>eudicotyledons</taxon>
        <taxon>Gunneridae</taxon>
        <taxon>Pentapetalae</taxon>
        <taxon>asterids</taxon>
        <taxon>lamiids</taxon>
        <taxon>Gentianales</taxon>
        <taxon>Rubiaceae</taxon>
        <taxon>Cinchonoideae</taxon>
        <taxon>Cinchoneae</taxon>
        <taxon>Cinchona</taxon>
    </lineage>
</organism>
<dbReference type="PANTHER" id="PTHR33116:SF86">
    <property type="entry name" value="REVERSE TRANSCRIPTASE DOMAIN-CONTAINING PROTEIN"/>
    <property type="match status" value="1"/>
</dbReference>
<proteinExistence type="predicted"/>
<sequence>MTLIFCKAKAEEASKIKAILGKYEKASGQLINLQKSARFLSKNTPEDMIEVIRGVLKIIQVVSQEKYIGLPMVIEKSKNQIFGYIRERVEVKLHNWKRGLLSQAGKETLLKYVVLAMPAHLCHVSGCQRRSARN</sequence>
<keyword evidence="2" id="KW-1185">Reference proteome</keyword>
<gene>
    <name evidence="1" type="ORF">ACH5RR_017634</name>
</gene>
<accession>A0ABD2ZJ43</accession>
<dbReference type="Proteomes" id="UP001630127">
    <property type="component" value="Unassembled WGS sequence"/>
</dbReference>
<protein>
    <submittedName>
        <fullName evidence="1">Uncharacterized protein</fullName>
    </submittedName>
</protein>
<dbReference type="EMBL" id="JBJUIK010000008">
    <property type="protein sequence ID" value="KAL3519485.1"/>
    <property type="molecule type" value="Genomic_DNA"/>
</dbReference>
<evidence type="ECO:0000313" key="1">
    <source>
        <dbReference type="EMBL" id="KAL3519485.1"/>
    </source>
</evidence>
<name>A0ABD2ZJ43_9GENT</name>